<reference evidence="12" key="1">
    <citation type="submission" date="2018-05" db="EMBL/GenBank/DDBJ databases">
        <title>Azospirillum thermophila sp. nov., a novel isolated from hot spring.</title>
        <authorList>
            <person name="Zhao Z."/>
        </authorList>
    </citation>
    <scope>NUCLEOTIDE SEQUENCE [LARGE SCALE GENOMIC DNA]</scope>
    <source>
        <strain evidence="12">CFH 70021</strain>
    </source>
</reference>
<feature type="domain" description="DHFR" evidence="10">
    <location>
        <begin position="2"/>
        <end position="161"/>
    </location>
</feature>
<dbReference type="InterPro" id="IPR017925">
    <property type="entry name" value="DHFR_CS"/>
</dbReference>
<dbReference type="OrthoDB" id="9804315at2"/>
<sequence>MRISLVVAAAANGVIGRDGDLPWRLPGDLKRFKELTLGKPVLMGRRTWESLPRRPLPGRENLVVSRSAAPGERDGARWFSGIAGAIDHARAGGADELCVIGGAEIFRETLPLADTLHLTRVERAVEGDTLMPPPGPGWVERESGPLLEENGLPYRFIEYRRGG</sequence>
<evidence type="ECO:0000256" key="6">
    <source>
        <dbReference type="ARBA" id="ARBA00023002"/>
    </source>
</evidence>
<keyword evidence="12" id="KW-1185">Reference proteome</keyword>
<evidence type="ECO:0000313" key="11">
    <source>
        <dbReference type="EMBL" id="AWK86095.1"/>
    </source>
</evidence>
<dbReference type="GO" id="GO:0004146">
    <property type="term" value="F:dihydrofolate reductase activity"/>
    <property type="evidence" value="ECO:0007669"/>
    <property type="project" value="UniProtKB-EC"/>
</dbReference>
<comment type="function">
    <text evidence="7 8">Key enzyme in folate metabolism. Catalyzes an essential reaction for de novo glycine and purine synthesis, and for DNA precursor synthesis.</text>
</comment>
<dbReference type="SUPFAM" id="SSF53597">
    <property type="entry name" value="Dihydrofolate reductase-like"/>
    <property type="match status" value="1"/>
</dbReference>
<dbReference type="KEGG" id="azz:DEW08_07390"/>
<dbReference type="PANTHER" id="PTHR48069:SF3">
    <property type="entry name" value="DIHYDROFOLATE REDUCTASE"/>
    <property type="match status" value="1"/>
</dbReference>
<comment type="catalytic activity">
    <reaction evidence="8">
        <text>(6S)-5,6,7,8-tetrahydrofolate + NADP(+) = 7,8-dihydrofolate + NADPH + H(+)</text>
        <dbReference type="Rhea" id="RHEA:15009"/>
        <dbReference type="ChEBI" id="CHEBI:15378"/>
        <dbReference type="ChEBI" id="CHEBI:57451"/>
        <dbReference type="ChEBI" id="CHEBI:57453"/>
        <dbReference type="ChEBI" id="CHEBI:57783"/>
        <dbReference type="ChEBI" id="CHEBI:58349"/>
        <dbReference type="EC" id="1.5.1.3"/>
    </reaction>
</comment>
<dbReference type="RefSeq" id="WP_109325816.1">
    <property type="nucleotide sequence ID" value="NZ_CP029353.1"/>
</dbReference>
<dbReference type="InterPro" id="IPR024072">
    <property type="entry name" value="DHFR-like_dom_sf"/>
</dbReference>
<accession>A0A2S2CNT6</accession>
<evidence type="ECO:0000256" key="2">
    <source>
        <dbReference type="ARBA" id="ARBA00009539"/>
    </source>
</evidence>
<evidence type="ECO:0000256" key="1">
    <source>
        <dbReference type="ARBA" id="ARBA00004903"/>
    </source>
</evidence>
<dbReference type="Proteomes" id="UP000245629">
    <property type="component" value="Chromosome 2"/>
</dbReference>
<dbReference type="PROSITE" id="PS51330">
    <property type="entry name" value="DHFR_2"/>
    <property type="match status" value="1"/>
</dbReference>
<dbReference type="PANTHER" id="PTHR48069">
    <property type="entry name" value="DIHYDROFOLATE REDUCTASE"/>
    <property type="match status" value="1"/>
</dbReference>
<dbReference type="EMBL" id="CP029353">
    <property type="protein sequence ID" value="AWK86095.1"/>
    <property type="molecule type" value="Genomic_DNA"/>
</dbReference>
<evidence type="ECO:0000256" key="4">
    <source>
        <dbReference type="ARBA" id="ARBA00022563"/>
    </source>
</evidence>
<evidence type="ECO:0000259" key="10">
    <source>
        <dbReference type="PROSITE" id="PS51330"/>
    </source>
</evidence>
<dbReference type="AlphaFoldDB" id="A0A2S2CNT6"/>
<dbReference type="GO" id="GO:0046655">
    <property type="term" value="P:folic acid metabolic process"/>
    <property type="evidence" value="ECO:0007669"/>
    <property type="project" value="TreeGrafter"/>
</dbReference>
<name>A0A2S2CNT6_9PROT</name>
<dbReference type="EC" id="1.5.1.3" evidence="3 8"/>
<dbReference type="PROSITE" id="PS00075">
    <property type="entry name" value="DHFR_1"/>
    <property type="match status" value="1"/>
</dbReference>
<organism evidence="11 12">
    <name type="scientific">Azospirillum thermophilum</name>
    <dbReference type="NCBI Taxonomy" id="2202148"/>
    <lineage>
        <taxon>Bacteria</taxon>
        <taxon>Pseudomonadati</taxon>
        <taxon>Pseudomonadota</taxon>
        <taxon>Alphaproteobacteria</taxon>
        <taxon>Rhodospirillales</taxon>
        <taxon>Azospirillaceae</taxon>
        <taxon>Azospirillum</taxon>
    </lineage>
</organism>
<dbReference type="PIRSF" id="PIRSF000194">
    <property type="entry name" value="DHFR"/>
    <property type="match status" value="1"/>
</dbReference>
<comment type="pathway">
    <text evidence="1 8">Cofactor biosynthesis; tetrahydrofolate biosynthesis; 5,6,7,8-tetrahydrofolate from 7,8-dihydrofolate: step 1/1.</text>
</comment>
<keyword evidence="5 8" id="KW-0521">NADP</keyword>
<evidence type="ECO:0000313" key="12">
    <source>
        <dbReference type="Proteomes" id="UP000245629"/>
    </source>
</evidence>
<protein>
    <recommendedName>
        <fullName evidence="3 8">Dihydrofolate reductase</fullName>
        <ecNumber evidence="3 8">1.5.1.3</ecNumber>
    </recommendedName>
</protein>
<keyword evidence="4 8" id="KW-0554">One-carbon metabolism</keyword>
<dbReference type="GO" id="GO:0005829">
    <property type="term" value="C:cytosol"/>
    <property type="evidence" value="ECO:0007669"/>
    <property type="project" value="TreeGrafter"/>
</dbReference>
<dbReference type="Pfam" id="PF00186">
    <property type="entry name" value="DHFR_1"/>
    <property type="match status" value="1"/>
</dbReference>
<dbReference type="GO" id="GO:0050661">
    <property type="term" value="F:NADP binding"/>
    <property type="evidence" value="ECO:0007669"/>
    <property type="project" value="InterPro"/>
</dbReference>
<dbReference type="InterPro" id="IPR012259">
    <property type="entry name" value="DHFR"/>
</dbReference>
<dbReference type="GO" id="GO:0006730">
    <property type="term" value="P:one-carbon metabolic process"/>
    <property type="evidence" value="ECO:0007669"/>
    <property type="project" value="UniProtKB-KW"/>
</dbReference>
<dbReference type="InterPro" id="IPR001796">
    <property type="entry name" value="DHFR_dom"/>
</dbReference>
<evidence type="ECO:0000256" key="9">
    <source>
        <dbReference type="RuleBase" id="RU004474"/>
    </source>
</evidence>
<dbReference type="Gene3D" id="3.40.430.10">
    <property type="entry name" value="Dihydrofolate Reductase, subunit A"/>
    <property type="match status" value="1"/>
</dbReference>
<evidence type="ECO:0000256" key="3">
    <source>
        <dbReference type="ARBA" id="ARBA00012856"/>
    </source>
</evidence>
<dbReference type="GO" id="GO:0046654">
    <property type="term" value="P:tetrahydrofolate biosynthetic process"/>
    <property type="evidence" value="ECO:0007669"/>
    <property type="project" value="UniProtKB-UniPathway"/>
</dbReference>
<comment type="similarity">
    <text evidence="2 8 9">Belongs to the dihydrofolate reductase family.</text>
</comment>
<dbReference type="PRINTS" id="PR00070">
    <property type="entry name" value="DHFR"/>
</dbReference>
<keyword evidence="6 8" id="KW-0560">Oxidoreductase</keyword>
<dbReference type="UniPathway" id="UPA00077">
    <property type="reaction ID" value="UER00158"/>
</dbReference>
<evidence type="ECO:0000256" key="8">
    <source>
        <dbReference type="PIRNR" id="PIRNR000194"/>
    </source>
</evidence>
<dbReference type="GO" id="GO:0046452">
    <property type="term" value="P:dihydrofolate metabolic process"/>
    <property type="evidence" value="ECO:0007669"/>
    <property type="project" value="TreeGrafter"/>
</dbReference>
<evidence type="ECO:0000256" key="5">
    <source>
        <dbReference type="ARBA" id="ARBA00022857"/>
    </source>
</evidence>
<proteinExistence type="inferred from homology"/>
<evidence type="ECO:0000256" key="7">
    <source>
        <dbReference type="ARBA" id="ARBA00025067"/>
    </source>
</evidence>
<gene>
    <name evidence="11" type="ORF">DEW08_07390</name>
</gene>
<dbReference type="CDD" id="cd00209">
    <property type="entry name" value="DHFR"/>
    <property type="match status" value="1"/>
</dbReference>